<comment type="similarity">
    <text evidence="11">Belongs to the Thz kinase family.</text>
</comment>
<dbReference type="GO" id="GO:0005524">
    <property type="term" value="F:ATP binding"/>
    <property type="evidence" value="ECO:0007669"/>
    <property type="project" value="UniProtKB-UniRule"/>
</dbReference>
<reference evidence="12" key="1">
    <citation type="journal article" date="2014" name="Int. J. Syst. Evol. Microbiol.">
        <title>Complete genome sequence of Corynebacterium casei LMG S-19264T (=DSM 44701T), isolated from a smear-ripened cheese.</title>
        <authorList>
            <consortium name="US DOE Joint Genome Institute (JGI-PGF)"/>
            <person name="Walter F."/>
            <person name="Albersmeier A."/>
            <person name="Kalinowski J."/>
            <person name="Ruckert C."/>
        </authorList>
    </citation>
    <scope>NUCLEOTIDE SEQUENCE</scope>
    <source>
        <strain evidence="12">CGMCC 1.15371</strain>
    </source>
</reference>
<keyword evidence="5 11" id="KW-0479">Metal-binding</keyword>
<feature type="binding site" evidence="11">
    <location>
        <position position="122"/>
    </location>
    <ligand>
        <name>ATP</name>
        <dbReference type="ChEBI" id="CHEBI:30616"/>
    </ligand>
</feature>
<keyword evidence="7 11" id="KW-0418">Kinase</keyword>
<evidence type="ECO:0000256" key="10">
    <source>
        <dbReference type="ARBA" id="ARBA00022977"/>
    </source>
</evidence>
<evidence type="ECO:0000256" key="4">
    <source>
        <dbReference type="ARBA" id="ARBA00022679"/>
    </source>
</evidence>
<comment type="pathway">
    <text evidence="3 11">Cofactor biosynthesis; thiamine diphosphate biosynthesis; 4-methyl-5-(2-phosphoethyl)-thiazole from 5-(2-hydroxyethyl)-4-methylthiazole: step 1/1.</text>
</comment>
<dbReference type="Proteomes" id="UP000628775">
    <property type="component" value="Unassembled WGS sequence"/>
</dbReference>
<name>A0A8J2YLW4_9BACL</name>
<proteinExistence type="inferred from homology"/>
<dbReference type="NCBIfam" id="NF006830">
    <property type="entry name" value="PRK09355.1"/>
    <property type="match status" value="1"/>
</dbReference>
<feature type="binding site" evidence="11">
    <location>
        <position position="46"/>
    </location>
    <ligand>
        <name>substrate</name>
    </ligand>
</feature>
<comment type="catalytic activity">
    <reaction evidence="1 11">
        <text>5-(2-hydroxyethyl)-4-methylthiazole + ATP = 4-methyl-5-(2-phosphooxyethyl)-thiazole + ADP + H(+)</text>
        <dbReference type="Rhea" id="RHEA:24212"/>
        <dbReference type="ChEBI" id="CHEBI:15378"/>
        <dbReference type="ChEBI" id="CHEBI:17957"/>
        <dbReference type="ChEBI" id="CHEBI:30616"/>
        <dbReference type="ChEBI" id="CHEBI:58296"/>
        <dbReference type="ChEBI" id="CHEBI:456216"/>
        <dbReference type="EC" id="2.7.1.50"/>
    </reaction>
</comment>
<dbReference type="Gene3D" id="3.40.1190.20">
    <property type="match status" value="1"/>
</dbReference>
<dbReference type="RefSeq" id="WP_188697452.1">
    <property type="nucleotide sequence ID" value="NZ_BMIR01000022.1"/>
</dbReference>
<protein>
    <recommendedName>
        <fullName evidence="11">Hydroxyethylthiazole kinase</fullName>
        <ecNumber evidence="11">2.7.1.50</ecNumber>
    </recommendedName>
    <alternativeName>
        <fullName evidence="11">4-methyl-5-beta-hydroxyethylthiazole kinase</fullName>
        <shortName evidence="11">TH kinase</shortName>
        <shortName evidence="11">Thz kinase</shortName>
    </alternativeName>
</protein>
<keyword evidence="4 11" id="KW-0808">Transferase</keyword>
<organism evidence="12 13">
    <name type="scientific">Pullulanibacillus camelliae</name>
    <dbReference type="NCBI Taxonomy" id="1707096"/>
    <lineage>
        <taxon>Bacteria</taxon>
        <taxon>Bacillati</taxon>
        <taxon>Bacillota</taxon>
        <taxon>Bacilli</taxon>
        <taxon>Bacillales</taxon>
        <taxon>Sporolactobacillaceae</taxon>
        <taxon>Pullulanibacillus</taxon>
    </lineage>
</organism>
<keyword evidence="6 11" id="KW-0547">Nucleotide-binding</keyword>
<evidence type="ECO:0000313" key="12">
    <source>
        <dbReference type="EMBL" id="GGE52916.1"/>
    </source>
</evidence>
<keyword evidence="10 11" id="KW-0784">Thiamine biosynthesis</keyword>
<dbReference type="PIRSF" id="PIRSF000513">
    <property type="entry name" value="Thz_kinase"/>
    <property type="match status" value="1"/>
</dbReference>
<keyword evidence="9 11" id="KW-0460">Magnesium</keyword>
<dbReference type="GO" id="GO:0009228">
    <property type="term" value="P:thiamine biosynthetic process"/>
    <property type="evidence" value="ECO:0007669"/>
    <property type="project" value="UniProtKB-KW"/>
</dbReference>
<sequence>MEDLTTIEQLLEQIKAQKPLIHHITNSVTINDCANITLAIGASPVMADEVEEAAEMTTHAQALVINIGTLSTRTIPAMIASGEKANQKGIPVIFDPVGVGATPFRMRVAKELLETLHFSVLRGNMSEIKALAGLETHAKGVDAGDDMDDAVSIAKQLAKRYDCIVAVTGKEDIVSDGIKVATIKAGHPLLAQVSGTGCMSNSLIASFAAVTSDSFSATIAGLYAMGRSGEIAFNNLREFEGAGTFHIRLLDAISLLSSNTLLEGGRIYVHS</sequence>
<evidence type="ECO:0000313" key="13">
    <source>
        <dbReference type="Proteomes" id="UP000628775"/>
    </source>
</evidence>
<accession>A0A8J2YLW4</accession>
<dbReference type="CDD" id="cd01170">
    <property type="entry name" value="THZ_kinase"/>
    <property type="match status" value="1"/>
</dbReference>
<dbReference type="InterPro" id="IPR000417">
    <property type="entry name" value="Hyethyz_kinase"/>
</dbReference>
<dbReference type="EC" id="2.7.1.50" evidence="11"/>
<gene>
    <name evidence="11 12" type="primary">thiM</name>
    <name evidence="12" type="ORF">GCM10011391_34750</name>
</gene>
<keyword evidence="8 11" id="KW-0067">ATP-binding</keyword>
<reference evidence="12" key="2">
    <citation type="submission" date="2020-09" db="EMBL/GenBank/DDBJ databases">
        <authorList>
            <person name="Sun Q."/>
            <person name="Zhou Y."/>
        </authorList>
    </citation>
    <scope>NUCLEOTIDE SEQUENCE</scope>
    <source>
        <strain evidence="12">CGMCC 1.15371</strain>
    </source>
</reference>
<dbReference type="Pfam" id="PF02110">
    <property type="entry name" value="HK"/>
    <property type="match status" value="1"/>
</dbReference>
<evidence type="ECO:0000256" key="7">
    <source>
        <dbReference type="ARBA" id="ARBA00022777"/>
    </source>
</evidence>
<dbReference type="GO" id="GO:0000287">
    <property type="term" value="F:magnesium ion binding"/>
    <property type="evidence" value="ECO:0007669"/>
    <property type="project" value="UniProtKB-UniRule"/>
</dbReference>
<evidence type="ECO:0000256" key="9">
    <source>
        <dbReference type="ARBA" id="ARBA00022842"/>
    </source>
</evidence>
<dbReference type="SUPFAM" id="SSF53613">
    <property type="entry name" value="Ribokinase-like"/>
    <property type="match status" value="1"/>
</dbReference>
<dbReference type="PRINTS" id="PR01099">
    <property type="entry name" value="HYETHTZKNASE"/>
</dbReference>
<evidence type="ECO:0000256" key="2">
    <source>
        <dbReference type="ARBA" id="ARBA00001946"/>
    </source>
</evidence>
<evidence type="ECO:0000256" key="1">
    <source>
        <dbReference type="ARBA" id="ARBA00001771"/>
    </source>
</evidence>
<comment type="function">
    <text evidence="11">Catalyzes the phosphorylation of the hydroxyl group of 4-methyl-5-beta-hydroxyethylthiazole (THZ).</text>
</comment>
<dbReference type="EMBL" id="BMIR01000022">
    <property type="protein sequence ID" value="GGE52916.1"/>
    <property type="molecule type" value="Genomic_DNA"/>
</dbReference>
<feature type="binding site" evidence="11">
    <location>
        <position position="168"/>
    </location>
    <ligand>
        <name>ATP</name>
        <dbReference type="ChEBI" id="CHEBI:30616"/>
    </ligand>
</feature>
<comment type="caution">
    <text evidence="12">The sequence shown here is derived from an EMBL/GenBank/DDBJ whole genome shotgun (WGS) entry which is preliminary data.</text>
</comment>
<dbReference type="NCBIfam" id="TIGR00694">
    <property type="entry name" value="thiM"/>
    <property type="match status" value="1"/>
</dbReference>
<dbReference type="AlphaFoldDB" id="A0A8J2YLW4"/>
<evidence type="ECO:0000256" key="6">
    <source>
        <dbReference type="ARBA" id="ARBA00022741"/>
    </source>
</evidence>
<comment type="cofactor">
    <cofactor evidence="2 11">
        <name>Mg(2+)</name>
        <dbReference type="ChEBI" id="CHEBI:18420"/>
    </cofactor>
</comment>
<evidence type="ECO:0000256" key="11">
    <source>
        <dbReference type="HAMAP-Rule" id="MF_00228"/>
    </source>
</evidence>
<evidence type="ECO:0000256" key="3">
    <source>
        <dbReference type="ARBA" id="ARBA00004868"/>
    </source>
</evidence>
<feature type="binding site" evidence="11">
    <location>
        <position position="195"/>
    </location>
    <ligand>
        <name>substrate</name>
    </ligand>
</feature>
<keyword evidence="13" id="KW-1185">Reference proteome</keyword>
<dbReference type="GO" id="GO:0004417">
    <property type="term" value="F:hydroxyethylthiazole kinase activity"/>
    <property type="evidence" value="ECO:0007669"/>
    <property type="project" value="UniProtKB-UniRule"/>
</dbReference>
<dbReference type="InterPro" id="IPR029056">
    <property type="entry name" value="Ribokinase-like"/>
</dbReference>
<dbReference type="HAMAP" id="MF_00228">
    <property type="entry name" value="Thz_kinase"/>
    <property type="match status" value="1"/>
</dbReference>
<evidence type="ECO:0000256" key="5">
    <source>
        <dbReference type="ARBA" id="ARBA00022723"/>
    </source>
</evidence>
<evidence type="ECO:0000256" key="8">
    <source>
        <dbReference type="ARBA" id="ARBA00022840"/>
    </source>
</evidence>
<dbReference type="GO" id="GO:0009229">
    <property type="term" value="P:thiamine diphosphate biosynthetic process"/>
    <property type="evidence" value="ECO:0007669"/>
    <property type="project" value="UniProtKB-UniRule"/>
</dbReference>
<dbReference type="UniPathway" id="UPA00060">
    <property type="reaction ID" value="UER00139"/>
</dbReference>